<dbReference type="InterPro" id="IPR001563">
    <property type="entry name" value="Peptidase_S10"/>
</dbReference>
<dbReference type="InterPro" id="IPR018202">
    <property type="entry name" value="Ser_caboxypep_ser_AS"/>
</dbReference>
<reference evidence="8" key="1">
    <citation type="submission" date="2022-01" db="EMBL/GenBank/DDBJ databases">
        <authorList>
            <person name="King R."/>
        </authorList>
    </citation>
    <scope>NUCLEOTIDE SEQUENCE</scope>
</reference>
<dbReference type="PROSITE" id="PS00131">
    <property type="entry name" value="CARBOXYPEPT_SER_SER"/>
    <property type="match status" value="1"/>
</dbReference>
<evidence type="ECO:0000313" key="9">
    <source>
        <dbReference type="Proteomes" id="UP001153712"/>
    </source>
</evidence>
<evidence type="ECO:0000313" key="8">
    <source>
        <dbReference type="EMBL" id="CAG9864574.1"/>
    </source>
</evidence>
<keyword evidence="9" id="KW-1185">Reference proteome</keyword>
<evidence type="ECO:0000256" key="1">
    <source>
        <dbReference type="ARBA" id="ARBA00009431"/>
    </source>
</evidence>
<dbReference type="Gene3D" id="3.40.50.1820">
    <property type="entry name" value="alpha/beta hydrolase"/>
    <property type="match status" value="1"/>
</dbReference>
<feature type="signal peptide" evidence="7">
    <location>
        <begin position="1"/>
        <end position="18"/>
    </location>
</feature>
<evidence type="ECO:0000256" key="6">
    <source>
        <dbReference type="ARBA" id="ARBA00023180"/>
    </source>
</evidence>
<keyword evidence="5 7" id="KW-0378">Hydrolase</keyword>
<dbReference type="GO" id="GO:0004185">
    <property type="term" value="F:serine-type carboxypeptidase activity"/>
    <property type="evidence" value="ECO:0007669"/>
    <property type="project" value="UniProtKB-UniRule"/>
</dbReference>
<keyword evidence="6" id="KW-0325">Glycoprotein</keyword>
<keyword evidence="3 7" id="KW-0645">Protease</keyword>
<dbReference type="EC" id="3.4.16.-" evidence="7"/>
<name>A0A9N9XWB0_PHYSR</name>
<dbReference type="PRINTS" id="PR00724">
    <property type="entry name" value="CRBOXYPTASEC"/>
</dbReference>
<evidence type="ECO:0000256" key="4">
    <source>
        <dbReference type="ARBA" id="ARBA00022729"/>
    </source>
</evidence>
<keyword evidence="4 7" id="KW-0732">Signal</keyword>
<gene>
    <name evidence="8" type="ORF">PHYEVI_LOCUS10827</name>
</gene>
<comment type="similarity">
    <text evidence="1 7">Belongs to the peptidase S10 family.</text>
</comment>
<dbReference type="PANTHER" id="PTHR11802">
    <property type="entry name" value="SERINE PROTEASE FAMILY S10 SERINE CARBOXYPEPTIDASE"/>
    <property type="match status" value="1"/>
</dbReference>
<proteinExistence type="inferred from homology"/>
<evidence type="ECO:0000256" key="2">
    <source>
        <dbReference type="ARBA" id="ARBA00022645"/>
    </source>
</evidence>
<evidence type="ECO:0000256" key="5">
    <source>
        <dbReference type="ARBA" id="ARBA00022801"/>
    </source>
</evidence>
<dbReference type="PANTHER" id="PTHR11802:SF472">
    <property type="entry name" value="SERINE CARBOXYPEPTIDASE CPVL-RELATED"/>
    <property type="match status" value="1"/>
</dbReference>
<dbReference type="Proteomes" id="UP001153712">
    <property type="component" value="Chromosome 8"/>
</dbReference>
<sequence>MRLLQVVILSIILACSQAKPHPGDFFKKPIFKDFYGVIHADIKDGDAGDPLILTPLIQQNRIKEAQEASEVVLDDFMGVKSYAGYLTVDEAYGSNLFFWFFPSESNWDTDPVILWLQGGPGAPSEFGIFDENGPFYFALDGQLTLRNTSWTKSHSVVYFDQPAGTGFSFTNGGYARNQTKVGDDLYNGLYQFFQLFPNLQSNDFFITGESYGGKYVPATAHAIHRRNPNDEMKINLKGIAIGNGFVHPEYQLRYAEYLYQHGFVDGNTKKQLEDTENKAVEQIKQKNWKAAAELLNVDLDNIGDNIDIPSIYNYLYLVTPVDVDTYMDAFLAREDVRRALHVGNTVYNDGNVYDNLSQDIPKSITPWLSELLNHYRVLVYNGQTDIIVAYPMTVEYVKNLNYSSAEEYKTATRRTWKYGEDVAGYVKSAGNLTEVMVRNAGHMVPTDQPEWALDLITRFVKNDL</sequence>
<dbReference type="Pfam" id="PF00450">
    <property type="entry name" value="Peptidase_S10"/>
    <property type="match status" value="1"/>
</dbReference>
<dbReference type="FunFam" id="3.40.50.1820:FF:000096">
    <property type="entry name" value="Carboxypeptidase vitellogenic-like"/>
    <property type="match status" value="1"/>
</dbReference>
<organism evidence="8 9">
    <name type="scientific">Phyllotreta striolata</name>
    <name type="common">Striped flea beetle</name>
    <name type="synonym">Crioceris striolata</name>
    <dbReference type="NCBI Taxonomy" id="444603"/>
    <lineage>
        <taxon>Eukaryota</taxon>
        <taxon>Metazoa</taxon>
        <taxon>Ecdysozoa</taxon>
        <taxon>Arthropoda</taxon>
        <taxon>Hexapoda</taxon>
        <taxon>Insecta</taxon>
        <taxon>Pterygota</taxon>
        <taxon>Neoptera</taxon>
        <taxon>Endopterygota</taxon>
        <taxon>Coleoptera</taxon>
        <taxon>Polyphaga</taxon>
        <taxon>Cucujiformia</taxon>
        <taxon>Chrysomeloidea</taxon>
        <taxon>Chrysomelidae</taxon>
        <taxon>Galerucinae</taxon>
        <taxon>Alticini</taxon>
        <taxon>Phyllotreta</taxon>
    </lineage>
</organism>
<accession>A0A9N9XWB0</accession>
<dbReference type="InterPro" id="IPR029058">
    <property type="entry name" value="AB_hydrolase_fold"/>
</dbReference>
<dbReference type="PROSITE" id="PS51257">
    <property type="entry name" value="PROKAR_LIPOPROTEIN"/>
    <property type="match status" value="1"/>
</dbReference>
<feature type="chain" id="PRO_5040527416" description="Carboxypeptidase" evidence="7">
    <location>
        <begin position="19"/>
        <end position="464"/>
    </location>
</feature>
<dbReference type="AlphaFoldDB" id="A0A9N9XWB0"/>
<protein>
    <recommendedName>
        <fullName evidence="7">Carboxypeptidase</fullName>
        <ecNumber evidence="7">3.4.16.-</ecNumber>
    </recommendedName>
</protein>
<evidence type="ECO:0000256" key="3">
    <source>
        <dbReference type="ARBA" id="ARBA00022670"/>
    </source>
</evidence>
<evidence type="ECO:0000256" key="7">
    <source>
        <dbReference type="RuleBase" id="RU361156"/>
    </source>
</evidence>
<dbReference type="SUPFAM" id="SSF53474">
    <property type="entry name" value="alpha/beta-Hydrolases"/>
    <property type="match status" value="1"/>
</dbReference>
<dbReference type="OrthoDB" id="443318at2759"/>
<dbReference type="PROSITE" id="PS00560">
    <property type="entry name" value="CARBOXYPEPT_SER_HIS"/>
    <property type="match status" value="1"/>
</dbReference>
<dbReference type="InterPro" id="IPR033124">
    <property type="entry name" value="Ser_caboxypep_his_AS"/>
</dbReference>
<dbReference type="GO" id="GO:0006508">
    <property type="term" value="P:proteolysis"/>
    <property type="evidence" value="ECO:0007669"/>
    <property type="project" value="UniProtKB-KW"/>
</dbReference>
<keyword evidence="2 7" id="KW-0121">Carboxypeptidase</keyword>
<dbReference type="EMBL" id="OU900101">
    <property type="protein sequence ID" value="CAG9864574.1"/>
    <property type="molecule type" value="Genomic_DNA"/>
</dbReference>